<feature type="domain" description="Galactose-1-phosphate uridyl transferase N-terminal" evidence="6">
    <location>
        <begin position="272"/>
        <end position="351"/>
    </location>
</feature>
<dbReference type="GO" id="GO:0008108">
    <property type="term" value="F:UDP-glucose:hexose-1-phosphate uridylyltransferase activity"/>
    <property type="evidence" value="ECO:0007669"/>
    <property type="project" value="InterPro"/>
</dbReference>
<dbReference type="Pfam" id="PF01087">
    <property type="entry name" value="GalP_UDP_transf"/>
    <property type="match status" value="3"/>
</dbReference>
<organism evidence="7 8">
    <name type="scientific">Fasciola gigantica</name>
    <name type="common">Giant liver fluke</name>
    <dbReference type="NCBI Taxonomy" id="46835"/>
    <lineage>
        <taxon>Eukaryota</taxon>
        <taxon>Metazoa</taxon>
        <taxon>Spiralia</taxon>
        <taxon>Lophotrochozoa</taxon>
        <taxon>Platyhelminthes</taxon>
        <taxon>Trematoda</taxon>
        <taxon>Digenea</taxon>
        <taxon>Plagiorchiida</taxon>
        <taxon>Echinostomata</taxon>
        <taxon>Echinostomatoidea</taxon>
        <taxon>Fasciolidae</taxon>
        <taxon>Fasciola</taxon>
    </lineage>
</organism>
<dbReference type="GO" id="GO:0005737">
    <property type="term" value="C:cytoplasm"/>
    <property type="evidence" value="ECO:0007669"/>
    <property type="project" value="TreeGrafter"/>
</dbReference>
<dbReference type="PANTHER" id="PTHR11943">
    <property type="entry name" value="GALACTOSE-1-PHOSPHATE URIDYLYLTRANSFERASE"/>
    <property type="match status" value="1"/>
</dbReference>
<accession>A0A504YBB2</accession>
<dbReference type="PANTHER" id="PTHR11943:SF1">
    <property type="entry name" value="GALACTOSE-1-PHOSPHATE URIDYLYLTRANSFERASE"/>
    <property type="match status" value="1"/>
</dbReference>
<dbReference type="OrthoDB" id="418412at2759"/>
<feature type="domain" description="Galactose-1-phosphate uridyl transferase N-terminal" evidence="6">
    <location>
        <begin position="111"/>
        <end position="190"/>
    </location>
</feature>
<dbReference type="InterPro" id="IPR001937">
    <property type="entry name" value="GalP_UDPtransf1"/>
</dbReference>
<dbReference type="GO" id="GO:0033499">
    <property type="term" value="P:galactose catabolic process via UDP-galactose, Leloir pathway"/>
    <property type="evidence" value="ECO:0007669"/>
    <property type="project" value="TreeGrafter"/>
</dbReference>
<feature type="domain" description="Galactose-1-phosphate uridyl transferase N-terminal" evidence="6">
    <location>
        <begin position="15"/>
        <end position="94"/>
    </location>
</feature>
<feature type="region of interest" description="Disordered" evidence="4">
    <location>
        <begin position="136"/>
        <end position="166"/>
    </location>
</feature>
<evidence type="ECO:0000256" key="3">
    <source>
        <dbReference type="ARBA" id="ARBA00023277"/>
    </source>
</evidence>
<evidence type="ECO:0000313" key="8">
    <source>
        <dbReference type="Proteomes" id="UP000316759"/>
    </source>
</evidence>
<reference evidence="7 8" key="1">
    <citation type="submission" date="2019-04" db="EMBL/GenBank/DDBJ databases">
        <title>Annotation for the trematode Fasciola gigantica.</title>
        <authorList>
            <person name="Choi Y.-J."/>
        </authorList>
    </citation>
    <scope>NUCLEOTIDE SEQUENCE [LARGE SCALE GENOMIC DNA]</scope>
    <source>
        <strain evidence="7">Uganda_cow_1</strain>
    </source>
</reference>
<keyword evidence="5" id="KW-1133">Transmembrane helix</keyword>
<evidence type="ECO:0000256" key="4">
    <source>
        <dbReference type="SAM" id="MobiDB-lite"/>
    </source>
</evidence>
<keyword evidence="1 7" id="KW-0808">Transferase</keyword>
<dbReference type="Proteomes" id="UP000316759">
    <property type="component" value="Unassembled WGS sequence"/>
</dbReference>
<feature type="region of interest" description="Disordered" evidence="4">
    <location>
        <begin position="297"/>
        <end position="327"/>
    </location>
</feature>
<dbReference type="InterPro" id="IPR005849">
    <property type="entry name" value="GalP_Utransf_N"/>
</dbReference>
<dbReference type="GO" id="GO:0008270">
    <property type="term" value="F:zinc ion binding"/>
    <property type="evidence" value="ECO:0007669"/>
    <property type="project" value="InterPro"/>
</dbReference>
<dbReference type="EMBL" id="SUNJ01012009">
    <property type="protein sequence ID" value="TPP58444.1"/>
    <property type="molecule type" value="Genomic_DNA"/>
</dbReference>
<comment type="caution">
    <text evidence="7">The sequence shown here is derived from an EMBL/GenBank/DDBJ whole genome shotgun (WGS) entry which is preliminary data.</text>
</comment>
<dbReference type="Gene3D" id="3.30.428.10">
    <property type="entry name" value="HIT-like"/>
    <property type="match status" value="3"/>
</dbReference>
<gene>
    <name evidence="7" type="ORF">FGIG_07958</name>
</gene>
<protein>
    <submittedName>
        <fullName evidence="7">Galactose-1-phosphate uridylyltransferase</fullName>
    </submittedName>
</protein>
<keyword evidence="2 7" id="KW-0548">Nucleotidyltransferase</keyword>
<evidence type="ECO:0000256" key="2">
    <source>
        <dbReference type="ARBA" id="ARBA00022695"/>
    </source>
</evidence>
<evidence type="ECO:0000256" key="5">
    <source>
        <dbReference type="SAM" id="Phobius"/>
    </source>
</evidence>
<dbReference type="SUPFAM" id="SSF54197">
    <property type="entry name" value="HIT-like"/>
    <property type="match status" value="3"/>
</dbReference>
<feature type="transmembrane region" description="Helical" evidence="5">
    <location>
        <begin position="347"/>
        <end position="370"/>
    </location>
</feature>
<feature type="region of interest" description="Disordered" evidence="4">
    <location>
        <begin position="39"/>
        <end position="72"/>
    </location>
</feature>
<name>A0A504YBB2_FASGI</name>
<dbReference type="STRING" id="46835.A0A504YBB2"/>
<evidence type="ECO:0000256" key="1">
    <source>
        <dbReference type="ARBA" id="ARBA00022679"/>
    </source>
</evidence>
<keyword evidence="8" id="KW-1185">Reference proteome</keyword>
<evidence type="ECO:0000259" key="6">
    <source>
        <dbReference type="Pfam" id="PF01087"/>
    </source>
</evidence>
<sequence length="415" mass="46304">MSSALVSDRPPCFTSSHRRYNPLSGDWVIVSPRRLDRPWSGHTELPKAGKTAVNNEGEGSAKNPLSPGASRSSGIMNPLYTGIFKFANDFPALVIPMSSALVSDRPPCFTSSHRRYNPLSGDWVIVSPRRLDRPWSGHTELPKAGKTAVNNEGEGSAKNPLSPGASRSSGIMNPLYTGIFKFANDFPALVMFFRLLDNIFLSFFAPLTLSVGRMPPKRLKCTFTLKNEQERFTQHFKLIFATYSHVTIYTEETPDGPMSSALVSDRPPCFTSSHRRYNPLSGDWVIVSPRRLDRPWSGHTELPKAGKTAVNNEGEGSAKNPLSPGASRSSGIMNPLYTGIFKFANDFPALVMFFRLLDNIFLSFFAPLTLSVGRMPPKRLKCTFTLKNEQERFTTAFQINFCYLLSRDNIHRRNP</sequence>
<keyword evidence="3" id="KW-0119">Carbohydrate metabolism</keyword>
<evidence type="ECO:0000313" key="7">
    <source>
        <dbReference type="EMBL" id="TPP58444.1"/>
    </source>
</evidence>
<dbReference type="InterPro" id="IPR036265">
    <property type="entry name" value="HIT-like_sf"/>
</dbReference>
<keyword evidence="5" id="KW-0472">Membrane</keyword>
<proteinExistence type="predicted"/>
<keyword evidence="5" id="KW-0812">Transmembrane</keyword>
<dbReference type="AlphaFoldDB" id="A0A504YBB2"/>